<dbReference type="InterPro" id="IPR018860">
    <property type="entry name" value="APC_suCDC26"/>
</dbReference>
<evidence type="ECO:0000256" key="10">
    <source>
        <dbReference type="ARBA" id="ARBA00023306"/>
    </source>
</evidence>
<protein>
    <recommendedName>
        <fullName evidence="4">Anaphase-promoting complex subunit CDC26</fullName>
    </recommendedName>
    <alternativeName>
        <fullName evidence="11">Cell division cycle protein 26 homolog</fullName>
    </alternativeName>
</protein>
<evidence type="ECO:0000313" key="14">
    <source>
        <dbReference type="RefSeq" id="XP_025420444.1"/>
    </source>
</evidence>
<comment type="pathway">
    <text evidence="2">Protein modification; protein ubiquitination.</text>
</comment>
<dbReference type="RefSeq" id="XP_025420444.1">
    <property type="nucleotide sequence ID" value="XM_025564659.1"/>
</dbReference>
<keyword evidence="13" id="KW-1185">Reference proteome</keyword>
<dbReference type="AlphaFoldDB" id="A0A8B8GB50"/>
<comment type="similarity">
    <text evidence="3">Belongs to the CDC26 family.</text>
</comment>
<evidence type="ECO:0000256" key="7">
    <source>
        <dbReference type="ARBA" id="ARBA00022786"/>
    </source>
</evidence>
<evidence type="ECO:0000256" key="9">
    <source>
        <dbReference type="ARBA" id="ARBA00023242"/>
    </source>
</evidence>
<keyword evidence="5" id="KW-0132">Cell division</keyword>
<evidence type="ECO:0000256" key="11">
    <source>
        <dbReference type="ARBA" id="ARBA00032907"/>
    </source>
</evidence>
<gene>
    <name evidence="14" type="primary">LOC112690611</name>
</gene>
<evidence type="ECO:0000256" key="8">
    <source>
        <dbReference type="ARBA" id="ARBA00023054"/>
    </source>
</evidence>
<evidence type="ECO:0000256" key="12">
    <source>
        <dbReference type="SAM" id="MobiDB-lite"/>
    </source>
</evidence>
<evidence type="ECO:0000256" key="1">
    <source>
        <dbReference type="ARBA" id="ARBA00004123"/>
    </source>
</evidence>
<evidence type="ECO:0000256" key="6">
    <source>
        <dbReference type="ARBA" id="ARBA00022776"/>
    </source>
</evidence>
<keyword evidence="9" id="KW-0539">Nucleus</keyword>
<dbReference type="GO" id="GO:0005680">
    <property type="term" value="C:anaphase-promoting complex"/>
    <property type="evidence" value="ECO:0007669"/>
    <property type="project" value="InterPro"/>
</dbReference>
<evidence type="ECO:0000256" key="2">
    <source>
        <dbReference type="ARBA" id="ARBA00004906"/>
    </source>
</evidence>
<dbReference type="GO" id="GO:0031145">
    <property type="term" value="P:anaphase-promoting complex-dependent catabolic process"/>
    <property type="evidence" value="ECO:0007669"/>
    <property type="project" value="InterPro"/>
</dbReference>
<keyword evidence="8" id="KW-0175">Coiled coil</keyword>
<sequence length="71" mass="8352">MIRLNPTRLELRIEDLNEFSEIKNEFEAFKKAKDEKQRNLLGTNVPTNSKTKQEAVQERIGFVPRPRHSSQ</sequence>
<dbReference type="OrthoDB" id="2422341at2759"/>
<dbReference type="GeneID" id="112690611"/>
<name>A0A8B8GB50_9HEMI</name>
<keyword evidence="7" id="KW-0833">Ubl conjugation pathway</keyword>
<dbReference type="Proteomes" id="UP000694846">
    <property type="component" value="Unplaced"/>
</dbReference>
<feature type="region of interest" description="Disordered" evidence="12">
    <location>
        <begin position="39"/>
        <end position="71"/>
    </location>
</feature>
<dbReference type="PANTHER" id="PTHR28579">
    <property type="entry name" value="ANAPHASE-PROMOTING COMPLEX SUBUNIT CDC26"/>
    <property type="match status" value="1"/>
</dbReference>
<organism evidence="13 14">
    <name type="scientific">Sipha flava</name>
    <name type="common">yellow sugarcane aphid</name>
    <dbReference type="NCBI Taxonomy" id="143950"/>
    <lineage>
        <taxon>Eukaryota</taxon>
        <taxon>Metazoa</taxon>
        <taxon>Ecdysozoa</taxon>
        <taxon>Arthropoda</taxon>
        <taxon>Hexapoda</taxon>
        <taxon>Insecta</taxon>
        <taxon>Pterygota</taxon>
        <taxon>Neoptera</taxon>
        <taxon>Paraneoptera</taxon>
        <taxon>Hemiptera</taxon>
        <taxon>Sternorrhyncha</taxon>
        <taxon>Aphidomorpha</taxon>
        <taxon>Aphidoidea</taxon>
        <taxon>Aphididae</taxon>
        <taxon>Sipha</taxon>
    </lineage>
</organism>
<evidence type="ECO:0000256" key="4">
    <source>
        <dbReference type="ARBA" id="ARBA00018549"/>
    </source>
</evidence>
<proteinExistence type="inferred from homology"/>
<feature type="compositionally biased region" description="Polar residues" evidence="12">
    <location>
        <begin position="40"/>
        <end position="50"/>
    </location>
</feature>
<reference evidence="14" key="1">
    <citation type="submission" date="2025-08" db="UniProtKB">
        <authorList>
            <consortium name="RefSeq"/>
        </authorList>
    </citation>
    <scope>IDENTIFICATION</scope>
    <source>
        <tissue evidence="14">Whole body</tissue>
    </source>
</reference>
<keyword evidence="10" id="KW-0131">Cell cycle</keyword>
<keyword evidence="6" id="KW-0498">Mitosis</keyword>
<evidence type="ECO:0000256" key="5">
    <source>
        <dbReference type="ARBA" id="ARBA00022618"/>
    </source>
</evidence>
<dbReference type="GO" id="GO:0051301">
    <property type="term" value="P:cell division"/>
    <property type="evidence" value="ECO:0007669"/>
    <property type="project" value="UniProtKB-KW"/>
</dbReference>
<comment type="subcellular location">
    <subcellularLocation>
        <location evidence="1">Nucleus</location>
    </subcellularLocation>
</comment>
<evidence type="ECO:0000256" key="3">
    <source>
        <dbReference type="ARBA" id="ARBA00007939"/>
    </source>
</evidence>
<dbReference type="PANTHER" id="PTHR28579:SF1">
    <property type="entry name" value="ANAPHASE-PROMOTING COMPLEX SUBUNIT CDC26"/>
    <property type="match status" value="1"/>
</dbReference>
<dbReference type="Pfam" id="PF10471">
    <property type="entry name" value="ANAPC_CDC26"/>
    <property type="match status" value="1"/>
</dbReference>
<evidence type="ECO:0000313" key="13">
    <source>
        <dbReference type="Proteomes" id="UP000694846"/>
    </source>
</evidence>
<accession>A0A8B8GB50</accession>
<dbReference type="GO" id="GO:0070979">
    <property type="term" value="P:protein K11-linked ubiquitination"/>
    <property type="evidence" value="ECO:0007669"/>
    <property type="project" value="TreeGrafter"/>
</dbReference>
<dbReference type="GO" id="GO:0007346">
    <property type="term" value="P:regulation of mitotic cell cycle"/>
    <property type="evidence" value="ECO:0007669"/>
    <property type="project" value="TreeGrafter"/>
</dbReference>